<dbReference type="SMART" id="SM00822">
    <property type="entry name" value="PKS_KR"/>
    <property type="match status" value="1"/>
</dbReference>
<accession>A0ABS7FT81</accession>
<evidence type="ECO:0000256" key="1">
    <source>
        <dbReference type="ARBA" id="ARBA00006484"/>
    </source>
</evidence>
<dbReference type="RefSeq" id="WP_220165842.1">
    <property type="nucleotide sequence ID" value="NZ_JAIBOA010000006.1"/>
</dbReference>
<dbReference type="InterPro" id="IPR020904">
    <property type="entry name" value="Sc_DH/Rdtase_CS"/>
</dbReference>
<keyword evidence="5" id="KW-1185">Reference proteome</keyword>
<dbReference type="SUPFAM" id="SSF51735">
    <property type="entry name" value="NAD(P)-binding Rossmann-fold domains"/>
    <property type="match status" value="1"/>
</dbReference>
<dbReference type="PANTHER" id="PTHR43477:SF1">
    <property type="entry name" value="DIHYDROANTICAPSIN 7-DEHYDROGENASE"/>
    <property type="match status" value="1"/>
</dbReference>
<evidence type="ECO:0000313" key="5">
    <source>
        <dbReference type="Proteomes" id="UP000774570"/>
    </source>
</evidence>
<dbReference type="NCBIfam" id="NF005873">
    <property type="entry name" value="PRK07814.1"/>
    <property type="match status" value="1"/>
</dbReference>
<dbReference type="InterPro" id="IPR051122">
    <property type="entry name" value="SDR_DHRS6-like"/>
</dbReference>
<dbReference type="PANTHER" id="PTHR43477">
    <property type="entry name" value="DIHYDROANTICAPSIN 7-DEHYDROGENASE"/>
    <property type="match status" value="1"/>
</dbReference>
<dbReference type="PRINTS" id="PR00081">
    <property type="entry name" value="GDHRDH"/>
</dbReference>
<dbReference type="Gene3D" id="3.40.50.720">
    <property type="entry name" value="NAD(P)-binding Rossmann-like Domain"/>
    <property type="match status" value="1"/>
</dbReference>
<evidence type="ECO:0000313" key="4">
    <source>
        <dbReference type="EMBL" id="MBW8482949.1"/>
    </source>
</evidence>
<feature type="domain" description="Ketoreductase" evidence="3">
    <location>
        <begin position="11"/>
        <end position="183"/>
    </location>
</feature>
<comment type="similarity">
    <text evidence="1">Belongs to the short-chain dehydrogenases/reductases (SDR) family.</text>
</comment>
<comment type="caution">
    <text evidence="4">The sequence shown here is derived from an EMBL/GenBank/DDBJ whole genome shotgun (WGS) entry which is preliminary data.</text>
</comment>
<reference evidence="4 5" key="1">
    <citation type="submission" date="2021-07" db="EMBL/GenBank/DDBJ databases">
        <title>Actinomadura sp. PM05-2 isolated from lichen.</title>
        <authorList>
            <person name="Somphong A."/>
            <person name="Phongsopitanun W."/>
            <person name="Tanasupawat S."/>
            <person name="Peongsungnone V."/>
        </authorList>
    </citation>
    <scope>NUCLEOTIDE SEQUENCE [LARGE SCALE GENOMIC DNA]</scope>
    <source>
        <strain evidence="4 5">PM05-2</strain>
    </source>
</reference>
<dbReference type="PROSITE" id="PS00061">
    <property type="entry name" value="ADH_SHORT"/>
    <property type="match status" value="1"/>
</dbReference>
<dbReference type="EMBL" id="JAIBOA010000006">
    <property type="protein sequence ID" value="MBW8482949.1"/>
    <property type="molecule type" value="Genomic_DNA"/>
</dbReference>
<evidence type="ECO:0000256" key="2">
    <source>
        <dbReference type="ARBA" id="ARBA00023002"/>
    </source>
</evidence>
<dbReference type="InterPro" id="IPR057326">
    <property type="entry name" value="KR_dom"/>
</dbReference>
<dbReference type="CDD" id="cd05233">
    <property type="entry name" value="SDR_c"/>
    <property type="match status" value="1"/>
</dbReference>
<dbReference type="InterPro" id="IPR036291">
    <property type="entry name" value="NAD(P)-bd_dom_sf"/>
</dbReference>
<dbReference type="PRINTS" id="PR00080">
    <property type="entry name" value="SDRFAMILY"/>
</dbReference>
<proteinExistence type="inferred from homology"/>
<organism evidence="4 5">
    <name type="scientific">Actinomadura parmotrematis</name>
    <dbReference type="NCBI Taxonomy" id="2864039"/>
    <lineage>
        <taxon>Bacteria</taxon>
        <taxon>Bacillati</taxon>
        <taxon>Actinomycetota</taxon>
        <taxon>Actinomycetes</taxon>
        <taxon>Streptosporangiales</taxon>
        <taxon>Thermomonosporaceae</taxon>
        <taxon>Actinomadura</taxon>
    </lineage>
</organism>
<dbReference type="Pfam" id="PF13561">
    <property type="entry name" value="adh_short_C2"/>
    <property type="match status" value="1"/>
</dbReference>
<dbReference type="InterPro" id="IPR002347">
    <property type="entry name" value="SDR_fam"/>
</dbReference>
<keyword evidence="2" id="KW-0560">Oxidoreductase</keyword>
<evidence type="ECO:0000259" key="3">
    <source>
        <dbReference type="SMART" id="SM00822"/>
    </source>
</evidence>
<sequence>MIVDRFRVDGRVAVVTGAGRGIGAAAAVALAEAGADVALSARSEDQLGEVAERIRKVGRRAAVLPADLSDPAAAAELAGRAAGELGRLDIVVNNVGGALPRPFLDTEPEHLENAFQFNVANAHALTRAAVPFLLEAGGGAVVNISSVMGRVGGRGYLAYGSAKAALAHYTRLAGFDLAPRIRINAIAVGSVATSALDIVMSSDELRGQMEAGTPLGRIGDPEDVAAAVVYLASPASAYVTGSVLRVDGGIDAPNLDLGLPDL</sequence>
<protein>
    <submittedName>
        <fullName evidence="4">SDR family oxidoreductase</fullName>
    </submittedName>
</protein>
<name>A0ABS7FT81_9ACTN</name>
<dbReference type="Proteomes" id="UP000774570">
    <property type="component" value="Unassembled WGS sequence"/>
</dbReference>
<gene>
    <name evidence="4" type="ORF">K1Y72_11255</name>
</gene>